<dbReference type="SUPFAM" id="SSF52540">
    <property type="entry name" value="P-loop containing nucleoside triphosphate hydrolases"/>
    <property type="match status" value="1"/>
</dbReference>
<keyword evidence="1" id="KW-1133">Transmembrane helix</keyword>
<dbReference type="Pfam" id="PF20720">
    <property type="entry name" value="nSTAND3"/>
    <property type="match status" value="1"/>
</dbReference>
<evidence type="ECO:0000313" key="3">
    <source>
        <dbReference type="EnsemblMetazoa" id="G7990.1:cds"/>
    </source>
</evidence>
<dbReference type="AlphaFoldDB" id="A0A8W8NMA8"/>
<sequence>MSMHTRVRLVILGTFLSIIFVLHEYIKLNGYKFPVYSTPFCPRDESEWDKRSTVLNCNKTHGYTCLPNEKLTELLEFCYTQPWLLIEEESGIDEAMFDQWKQEDSCFISTKTCKELEKIVKHRNLVIVAGHSGSGKSAIIQHIALKYKEQGWTVRRVKVVKDILDYCYSSRFQKNKTFFVLNDPLGKEAFDEILNKSWQTYKEEELKVYLEKAKIMMSCRSHILFDARFPRYLVNQSHIVNIDDSKNKLSVFEKRQILNKYTSAMNLSEKDCYTIVAVERYFPLLCKLYSSKEENKKKGILFFTEPVAVLKEIITGYRKNDNRKYCALALLVLFNDDLCISGLLKNKEKESKLKCTLELCGLPEETPLSAIGDYLNSIQGSFIKKVGNTYNFYHDFVMEVTTHVFGTDYPIETIKYADIGFLRRRVRLEDCEEHKDSFTIYLKDQYIKEIGKRLYTELFGERLLDVVLNPCLRNEKVIKVLKETIAGHPENLQMLLKTKELPIDKHVFDMTSKSELISKLDFLVFHTEMRSTTSVSKREQCTVTDTQFDITVPPPVDSLAASENQSQINNDNSLFVAGVSGELNGSWPVEVTDHECPTVASLSVTGTHVEMNHCYISDSFCSNDMSTRDIGIQTTLTTADI</sequence>
<feature type="transmembrane region" description="Helical" evidence="1">
    <location>
        <begin position="7"/>
        <end position="26"/>
    </location>
</feature>
<protein>
    <recommendedName>
        <fullName evidence="2">Novel STAND NTPase 3 domain-containing protein</fullName>
    </recommendedName>
</protein>
<evidence type="ECO:0000259" key="2">
    <source>
        <dbReference type="Pfam" id="PF20720"/>
    </source>
</evidence>
<dbReference type="Proteomes" id="UP000005408">
    <property type="component" value="Unassembled WGS sequence"/>
</dbReference>
<keyword evidence="1" id="KW-0812">Transmembrane</keyword>
<feature type="domain" description="Novel STAND NTPase 3" evidence="2">
    <location>
        <begin position="107"/>
        <end position="261"/>
    </location>
</feature>
<accession>A0A8W8NMA8</accession>
<reference evidence="3" key="1">
    <citation type="submission" date="2022-08" db="UniProtKB">
        <authorList>
            <consortium name="EnsemblMetazoa"/>
        </authorList>
    </citation>
    <scope>IDENTIFICATION</scope>
    <source>
        <strain evidence="3">05x7-T-G4-1.051#20</strain>
    </source>
</reference>
<organism evidence="3 4">
    <name type="scientific">Magallana gigas</name>
    <name type="common">Pacific oyster</name>
    <name type="synonym">Crassostrea gigas</name>
    <dbReference type="NCBI Taxonomy" id="29159"/>
    <lineage>
        <taxon>Eukaryota</taxon>
        <taxon>Metazoa</taxon>
        <taxon>Spiralia</taxon>
        <taxon>Lophotrochozoa</taxon>
        <taxon>Mollusca</taxon>
        <taxon>Bivalvia</taxon>
        <taxon>Autobranchia</taxon>
        <taxon>Pteriomorphia</taxon>
        <taxon>Ostreida</taxon>
        <taxon>Ostreoidea</taxon>
        <taxon>Ostreidae</taxon>
        <taxon>Magallana</taxon>
    </lineage>
</organism>
<keyword evidence="4" id="KW-1185">Reference proteome</keyword>
<dbReference type="InterPro" id="IPR027417">
    <property type="entry name" value="P-loop_NTPase"/>
</dbReference>
<name>A0A8W8NMA8_MAGGI</name>
<evidence type="ECO:0000313" key="4">
    <source>
        <dbReference type="Proteomes" id="UP000005408"/>
    </source>
</evidence>
<dbReference type="InterPro" id="IPR049050">
    <property type="entry name" value="nSTAND3"/>
</dbReference>
<proteinExistence type="predicted"/>
<keyword evidence="1" id="KW-0472">Membrane</keyword>
<dbReference type="EnsemblMetazoa" id="G7990.1">
    <property type="protein sequence ID" value="G7990.1:cds"/>
    <property type="gene ID" value="G7990"/>
</dbReference>
<evidence type="ECO:0000256" key="1">
    <source>
        <dbReference type="SAM" id="Phobius"/>
    </source>
</evidence>